<name>A0A8K0HJB2_9ROSA</name>
<feature type="chain" id="PRO_5035434281" description="Secreted protein" evidence="1">
    <location>
        <begin position="25"/>
        <end position="119"/>
    </location>
</feature>
<organism evidence="2 3">
    <name type="scientific">Rhamnella rubrinervis</name>
    <dbReference type="NCBI Taxonomy" id="2594499"/>
    <lineage>
        <taxon>Eukaryota</taxon>
        <taxon>Viridiplantae</taxon>
        <taxon>Streptophyta</taxon>
        <taxon>Embryophyta</taxon>
        <taxon>Tracheophyta</taxon>
        <taxon>Spermatophyta</taxon>
        <taxon>Magnoliopsida</taxon>
        <taxon>eudicotyledons</taxon>
        <taxon>Gunneridae</taxon>
        <taxon>Pentapetalae</taxon>
        <taxon>rosids</taxon>
        <taxon>fabids</taxon>
        <taxon>Rosales</taxon>
        <taxon>Rhamnaceae</taxon>
        <taxon>rhamnoid group</taxon>
        <taxon>Rhamneae</taxon>
        <taxon>Rhamnella</taxon>
    </lineage>
</organism>
<sequence length="119" mass="13168">MVAAIVPLVAIIKLSIAIIEPSVGHRWGGYARRRWMPQNKAYGGHRSPYSDHYSTRFVHCYKNVNLKILTNKVYSGHHRTYDGHNRVVGGDQRAIGGPHSTVSGPTLGWSCLLMVGATE</sequence>
<evidence type="ECO:0008006" key="4">
    <source>
        <dbReference type="Google" id="ProtNLM"/>
    </source>
</evidence>
<comment type="caution">
    <text evidence="2">The sequence shown here is derived from an EMBL/GenBank/DDBJ whole genome shotgun (WGS) entry which is preliminary data.</text>
</comment>
<evidence type="ECO:0000313" key="2">
    <source>
        <dbReference type="EMBL" id="KAF3453857.1"/>
    </source>
</evidence>
<evidence type="ECO:0000256" key="1">
    <source>
        <dbReference type="SAM" id="SignalP"/>
    </source>
</evidence>
<keyword evidence="1" id="KW-0732">Signal</keyword>
<dbReference type="EMBL" id="VOIH02000002">
    <property type="protein sequence ID" value="KAF3453857.1"/>
    <property type="molecule type" value="Genomic_DNA"/>
</dbReference>
<dbReference type="Proteomes" id="UP000796880">
    <property type="component" value="Unassembled WGS sequence"/>
</dbReference>
<gene>
    <name evidence="2" type="ORF">FNV43_RR04298</name>
</gene>
<keyword evidence="3" id="KW-1185">Reference proteome</keyword>
<proteinExistence type="predicted"/>
<evidence type="ECO:0000313" key="3">
    <source>
        <dbReference type="Proteomes" id="UP000796880"/>
    </source>
</evidence>
<feature type="signal peptide" evidence="1">
    <location>
        <begin position="1"/>
        <end position="24"/>
    </location>
</feature>
<dbReference type="AlphaFoldDB" id="A0A8K0HJB2"/>
<protein>
    <recommendedName>
        <fullName evidence="4">Secreted protein</fullName>
    </recommendedName>
</protein>
<accession>A0A8K0HJB2</accession>
<reference evidence="2" key="1">
    <citation type="submission" date="2020-03" db="EMBL/GenBank/DDBJ databases">
        <title>A high-quality chromosome-level genome assembly of a woody plant with both climbing and erect habits, Rhamnella rubrinervis.</title>
        <authorList>
            <person name="Lu Z."/>
            <person name="Yang Y."/>
            <person name="Zhu X."/>
            <person name="Sun Y."/>
        </authorList>
    </citation>
    <scope>NUCLEOTIDE SEQUENCE</scope>
    <source>
        <strain evidence="2">BYM</strain>
        <tissue evidence="2">Leaf</tissue>
    </source>
</reference>